<gene>
    <name evidence="1" type="ORF">PoB_001596400</name>
</gene>
<dbReference type="Proteomes" id="UP000735302">
    <property type="component" value="Unassembled WGS sequence"/>
</dbReference>
<comment type="caution">
    <text evidence="1">The sequence shown here is derived from an EMBL/GenBank/DDBJ whole genome shotgun (WGS) entry which is preliminary data.</text>
</comment>
<evidence type="ECO:0000313" key="1">
    <source>
        <dbReference type="EMBL" id="GFN89458.1"/>
    </source>
</evidence>
<name>A0AAV3Z2B2_9GAST</name>
<dbReference type="AlphaFoldDB" id="A0AAV3Z2B2"/>
<protein>
    <submittedName>
        <fullName evidence="1">Uncharacterized protein</fullName>
    </submittedName>
</protein>
<evidence type="ECO:0000313" key="2">
    <source>
        <dbReference type="Proteomes" id="UP000735302"/>
    </source>
</evidence>
<reference evidence="1 2" key="1">
    <citation type="journal article" date="2021" name="Elife">
        <title>Chloroplast acquisition without the gene transfer in kleptoplastic sea slugs, Plakobranchus ocellatus.</title>
        <authorList>
            <person name="Maeda T."/>
            <person name="Takahashi S."/>
            <person name="Yoshida T."/>
            <person name="Shimamura S."/>
            <person name="Takaki Y."/>
            <person name="Nagai Y."/>
            <person name="Toyoda A."/>
            <person name="Suzuki Y."/>
            <person name="Arimoto A."/>
            <person name="Ishii H."/>
            <person name="Satoh N."/>
            <person name="Nishiyama T."/>
            <person name="Hasebe M."/>
            <person name="Maruyama T."/>
            <person name="Minagawa J."/>
            <person name="Obokata J."/>
            <person name="Shigenobu S."/>
        </authorList>
    </citation>
    <scope>NUCLEOTIDE SEQUENCE [LARGE SCALE GENOMIC DNA]</scope>
</reference>
<proteinExistence type="predicted"/>
<dbReference type="EMBL" id="BLXT01001935">
    <property type="protein sequence ID" value="GFN89458.1"/>
    <property type="molecule type" value="Genomic_DNA"/>
</dbReference>
<accession>A0AAV3Z2B2</accession>
<sequence>MTKQEADVTRYVFFLNGSREGLTFSVSKRNWAVLSFQEHQQHLVNNCRMDVQFTHHGGMGLACRLLFSSCLQKLLGNVMVGY</sequence>
<keyword evidence="2" id="KW-1185">Reference proteome</keyword>
<organism evidence="1 2">
    <name type="scientific">Plakobranchus ocellatus</name>
    <dbReference type="NCBI Taxonomy" id="259542"/>
    <lineage>
        <taxon>Eukaryota</taxon>
        <taxon>Metazoa</taxon>
        <taxon>Spiralia</taxon>
        <taxon>Lophotrochozoa</taxon>
        <taxon>Mollusca</taxon>
        <taxon>Gastropoda</taxon>
        <taxon>Heterobranchia</taxon>
        <taxon>Euthyneura</taxon>
        <taxon>Panpulmonata</taxon>
        <taxon>Sacoglossa</taxon>
        <taxon>Placobranchoidea</taxon>
        <taxon>Plakobranchidae</taxon>
        <taxon>Plakobranchus</taxon>
    </lineage>
</organism>